<comment type="caution">
    <text evidence="1">The sequence shown here is derived from an EMBL/GenBank/DDBJ whole genome shotgun (WGS) entry which is preliminary data.</text>
</comment>
<dbReference type="AlphaFoldDB" id="A0A2N7C655"/>
<protein>
    <submittedName>
        <fullName evidence="1">Uncharacterized protein</fullName>
    </submittedName>
</protein>
<dbReference type="Proteomes" id="UP000235778">
    <property type="component" value="Unassembled WGS sequence"/>
</dbReference>
<dbReference type="RefSeq" id="WP_102268826.1">
    <property type="nucleotide sequence ID" value="NZ_MCSH01000162.1"/>
</dbReference>
<sequence length="111" mass="12702">MGYVLANKATKNQMLYAFEPNFNIDSIEYKKVSLEHVQYDHQGNILIDSATLKELELLGVPVFEKKSSAKEFLVGLGLMAHAKYVGVRYKRAYEHSFTDLNTPSSWTELNR</sequence>
<reference evidence="2" key="1">
    <citation type="submission" date="2016-07" db="EMBL/GenBank/DDBJ databases">
        <title>Nontailed viruses are major unrecognized killers of bacteria in the ocean.</title>
        <authorList>
            <person name="Kauffman K."/>
            <person name="Hussain F."/>
            <person name="Yang J."/>
            <person name="Arevalo P."/>
            <person name="Brown J."/>
            <person name="Cutler M."/>
            <person name="Kelly L."/>
            <person name="Polz M.F."/>
        </authorList>
    </citation>
    <scope>NUCLEOTIDE SEQUENCE [LARGE SCALE GENOMIC DNA]</scope>
    <source>
        <strain evidence="2">10N.286.55.C1</strain>
    </source>
</reference>
<proteinExistence type="predicted"/>
<evidence type="ECO:0000313" key="1">
    <source>
        <dbReference type="EMBL" id="PME71493.1"/>
    </source>
</evidence>
<organism evidence="1 2">
    <name type="scientific">Vibrio lentus</name>
    <dbReference type="NCBI Taxonomy" id="136468"/>
    <lineage>
        <taxon>Bacteria</taxon>
        <taxon>Pseudomonadati</taxon>
        <taxon>Pseudomonadota</taxon>
        <taxon>Gammaproteobacteria</taxon>
        <taxon>Vibrionales</taxon>
        <taxon>Vibrionaceae</taxon>
        <taxon>Vibrio</taxon>
    </lineage>
</organism>
<evidence type="ECO:0000313" key="2">
    <source>
        <dbReference type="Proteomes" id="UP000235778"/>
    </source>
</evidence>
<dbReference type="EMBL" id="MCSI01000037">
    <property type="protein sequence ID" value="PME71493.1"/>
    <property type="molecule type" value="Genomic_DNA"/>
</dbReference>
<name>A0A2N7C655_9VIBR</name>
<gene>
    <name evidence="1" type="ORF">BCV30_22020</name>
</gene>
<accession>A0A2N7C655</accession>